<feature type="region of interest" description="Disordered" evidence="1">
    <location>
        <begin position="145"/>
        <end position="172"/>
    </location>
</feature>
<comment type="caution">
    <text evidence="2">The sequence shown here is derived from an EMBL/GenBank/DDBJ whole genome shotgun (WGS) entry which is preliminary data.</text>
</comment>
<dbReference type="EMBL" id="ADBJ01000034">
    <property type="protein sequence ID" value="EFA79516.1"/>
    <property type="molecule type" value="Genomic_DNA"/>
</dbReference>
<accession>D3BGB6</accession>
<dbReference type="OMA" id="SENICEC"/>
<proteinExistence type="predicted"/>
<feature type="compositionally biased region" description="Low complexity" evidence="1">
    <location>
        <begin position="116"/>
        <end position="125"/>
    </location>
</feature>
<gene>
    <name evidence="2" type="ORF">PPL_07567</name>
</gene>
<dbReference type="InParanoid" id="D3BGB6"/>
<keyword evidence="3" id="KW-1185">Reference proteome</keyword>
<sequence length="510" mass="59197">MLHYSADLDKHLDDQDYDDVYDFSENICECKLKKPFPWHIEDLENGFVDCGYDKQDQTFNHGFIGVTNNKRSAVQQSTLYQRLLKRNRSSQTSSFYNDTLNSKPNAPLLKEEQKELPQQQQQPLPNQSTTETQSLLNIIPYDEQLQQQQQQMEVDKPNDRVNNNNKQDSDLNNFGGGVIFKLSESTTPPKTMSSILPTYDYNISEVIPTIDLGWKVSKTNQSSSKSESESQQTMMTKVLSTTHPNHKQYKAVTQFKSAEKIMVSNYLYRYPTMLKENPIGLWSLISKALNNSKSMFDIGLYITEMEESNLLLHEQLVACYEQRIDVDNIEENEDKEQQQTEGNQIKPKDQETITYDDNECWVADDKKFTEELAQSETANDLENNNNFEELKEAIVQLPLEFQSSGIMSLLEQHMCLPHGEVLYQMRHSLVRFLRKIISDLSLSLDRWEIDAQRVVDCLADNNALPHPEWIPTKAYQDLLDKQHDKDDKQQNIDLKLISNNPLFSKDMYKK</sequence>
<evidence type="ECO:0000313" key="2">
    <source>
        <dbReference type="EMBL" id="EFA79516.1"/>
    </source>
</evidence>
<evidence type="ECO:0000313" key="3">
    <source>
        <dbReference type="Proteomes" id="UP000001396"/>
    </source>
</evidence>
<reference evidence="2 3" key="1">
    <citation type="journal article" date="2011" name="Genome Res.">
        <title>Phylogeny-wide analysis of social amoeba genomes highlights ancient origins for complex intercellular communication.</title>
        <authorList>
            <person name="Heidel A.J."/>
            <person name="Lawal H.M."/>
            <person name="Felder M."/>
            <person name="Schilde C."/>
            <person name="Helps N.R."/>
            <person name="Tunggal B."/>
            <person name="Rivero F."/>
            <person name="John U."/>
            <person name="Schleicher M."/>
            <person name="Eichinger L."/>
            <person name="Platzer M."/>
            <person name="Noegel A.A."/>
            <person name="Schaap P."/>
            <person name="Gloeckner G."/>
        </authorList>
    </citation>
    <scope>NUCLEOTIDE SEQUENCE [LARGE SCALE GENOMIC DNA]</scope>
    <source>
        <strain evidence="3">ATCC 26659 / Pp 5 / PN500</strain>
    </source>
</reference>
<dbReference type="Proteomes" id="UP000001396">
    <property type="component" value="Unassembled WGS sequence"/>
</dbReference>
<feature type="region of interest" description="Disordered" evidence="1">
    <location>
        <begin position="112"/>
        <end position="131"/>
    </location>
</feature>
<organism evidence="2 3">
    <name type="scientific">Heterostelium pallidum (strain ATCC 26659 / Pp 5 / PN500)</name>
    <name type="common">Cellular slime mold</name>
    <name type="synonym">Polysphondylium pallidum</name>
    <dbReference type="NCBI Taxonomy" id="670386"/>
    <lineage>
        <taxon>Eukaryota</taxon>
        <taxon>Amoebozoa</taxon>
        <taxon>Evosea</taxon>
        <taxon>Eumycetozoa</taxon>
        <taxon>Dictyostelia</taxon>
        <taxon>Acytosteliales</taxon>
        <taxon>Acytosteliaceae</taxon>
        <taxon>Heterostelium</taxon>
    </lineage>
</organism>
<feature type="compositionally biased region" description="Low complexity" evidence="1">
    <location>
        <begin position="162"/>
        <end position="172"/>
    </location>
</feature>
<dbReference type="AlphaFoldDB" id="D3BGB6"/>
<feature type="region of interest" description="Disordered" evidence="1">
    <location>
        <begin position="331"/>
        <end position="350"/>
    </location>
</feature>
<protein>
    <submittedName>
        <fullName evidence="2">Uncharacterized protein</fullName>
    </submittedName>
</protein>
<evidence type="ECO:0000256" key="1">
    <source>
        <dbReference type="SAM" id="MobiDB-lite"/>
    </source>
</evidence>
<dbReference type="GeneID" id="31363048"/>
<name>D3BGB6_HETP5</name>
<dbReference type="RefSeq" id="XP_020431637.1">
    <property type="nucleotide sequence ID" value="XM_020578402.1"/>
</dbReference>